<evidence type="ECO:0000256" key="5">
    <source>
        <dbReference type="ARBA" id="ARBA00023163"/>
    </source>
</evidence>
<proteinExistence type="inferred from homology"/>
<evidence type="ECO:0000259" key="7">
    <source>
        <dbReference type="Pfam" id="PF08281"/>
    </source>
</evidence>
<gene>
    <name evidence="8" type="ORF">J2S43_005235</name>
</gene>
<feature type="domain" description="RNA polymerase sigma-70 region 2" evidence="6">
    <location>
        <begin position="13"/>
        <end position="77"/>
    </location>
</feature>
<dbReference type="Pfam" id="PF04542">
    <property type="entry name" value="Sigma70_r2"/>
    <property type="match status" value="1"/>
</dbReference>
<keyword evidence="5" id="KW-0804">Transcription</keyword>
<dbReference type="Proteomes" id="UP001240984">
    <property type="component" value="Unassembled WGS sequence"/>
</dbReference>
<evidence type="ECO:0000256" key="3">
    <source>
        <dbReference type="ARBA" id="ARBA00023082"/>
    </source>
</evidence>
<dbReference type="InterPro" id="IPR013324">
    <property type="entry name" value="RNA_pol_sigma_r3/r4-like"/>
</dbReference>
<dbReference type="InterPro" id="IPR014284">
    <property type="entry name" value="RNA_pol_sigma-70_dom"/>
</dbReference>
<name>A0ABT9MZ59_9ACTN</name>
<dbReference type="EMBL" id="JAUSRA010000001">
    <property type="protein sequence ID" value="MDP9796723.1"/>
    <property type="molecule type" value="Genomic_DNA"/>
</dbReference>
<dbReference type="SUPFAM" id="SSF88659">
    <property type="entry name" value="Sigma3 and sigma4 domains of RNA polymerase sigma factors"/>
    <property type="match status" value="1"/>
</dbReference>
<keyword evidence="9" id="KW-1185">Reference proteome</keyword>
<evidence type="ECO:0000256" key="1">
    <source>
        <dbReference type="ARBA" id="ARBA00010641"/>
    </source>
</evidence>
<keyword evidence="4" id="KW-0238">DNA-binding</keyword>
<comment type="caution">
    <text evidence="8">The sequence shown here is derived from an EMBL/GenBank/DDBJ whole genome shotgun (WGS) entry which is preliminary data.</text>
</comment>
<evidence type="ECO:0000256" key="4">
    <source>
        <dbReference type="ARBA" id="ARBA00023125"/>
    </source>
</evidence>
<dbReference type="Gene3D" id="1.10.10.10">
    <property type="entry name" value="Winged helix-like DNA-binding domain superfamily/Winged helix DNA-binding domain"/>
    <property type="match status" value="1"/>
</dbReference>
<evidence type="ECO:0000313" key="8">
    <source>
        <dbReference type="EMBL" id="MDP9796723.1"/>
    </source>
</evidence>
<evidence type="ECO:0000256" key="2">
    <source>
        <dbReference type="ARBA" id="ARBA00023015"/>
    </source>
</evidence>
<reference evidence="8 9" key="1">
    <citation type="submission" date="2023-07" db="EMBL/GenBank/DDBJ databases">
        <title>Sequencing the genomes of 1000 actinobacteria strains.</title>
        <authorList>
            <person name="Klenk H.-P."/>
        </authorList>
    </citation>
    <scope>NUCLEOTIDE SEQUENCE [LARGE SCALE GENOMIC DNA]</scope>
    <source>
        <strain evidence="8 9">DSM 44710</strain>
    </source>
</reference>
<evidence type="ECO:0000313" key="9">
    <source>
        <dbReference type="Proteomes" id="UP001240984"/>
    </source>
</evidence>
<dbReference type="NCBIfam" id="TIGR02937">
    <property type="entry name" value="sigma70-ECF"/>
    <property type="match status" value="1"/>
</dbReference>
<dbReference type="InterPro" id="IPR013325">
    <property type="entry name" value="RNA_pol_sigma_r2"/>
</dbReference>
<protein>
    <submittedName>
        <fullName evidence="8">RNA polymerase sigma-70 factor (ECF subfamily)</fullName>
    </submittedName>
</protein>
<dbReference type="PANTHER" id="PTHR43133">
    <property type="entry name" value="RNA POLYMERASE ECF-TYPE SIGMA FACTO"/>
    <property type="match status" value="1"/>
</dbReference>
<keyword evidence="2" id="KW-0805">Transcription regulation</keyword>
<sequence length="169" mass="19023">MVDHPPEEFAELYRGHFHRLAVQLYAYLGDHAEAQDVTQEAFCRALERWHTVQGYDDPAAWVRRVAWNLATSRLRRVQTALRHLAGQREQLVAGPEPDHVDLVRALAALPARQRRAVVLHYLGGLSTAEVAVQEGVAEGTVRSWLTRGRTALAARLDDPILMLPEVRHG</sequence>
<organism evidence="8 9">
    <name type="scientific">Catenuloplanes nepalensis</name>
    <dbReference type="NCBI Taxonomy" id="587533"/>
    <lineage>
        <taxon>Bacteria</taxon>
        <taxon>Bacillati</taxon>
        <taxon>Actinomycetota</taxon>
        <taxon>Actinomycetes</taxon>
        <taxon>Micromonosporales</taxon>
        <taxon>Micromonosporaceae</taxon>
        <taxon>Catenuloplanes</taxon>
    </lineage>
</organism>
<dbReference type="Pfam" id="PF08281">
    <property type="entry name" value="Sigma70_r4_2"/>
    <property type="match status" value="1"/>
</dbReference>
<dbReference type="CDD" id="cd06171">
    <property type="entry name" value="Sigma70_r4"/>
    <property type="match status" value="1"/>
</dbReference>
<evidence type="ECO:0000259" key="6">
    <source>
        <dbReference type="Pfam" id="PF04542"/>
    </source>
</evidence>
<dbReference type="Gene3D" id="1.10.1740.10">
    <property type="match status" value="1"/>
</dbReference>
<dbReference type="InterPro" id="IPR039425">
    <property type="entry name" value="RNA_pol_sigma-70-like"/>
</dbReference>
<dbReference type="RefSeq" id="WP_306833519.1">
    <property type="nucleotide sequence ID" value="NZ_JAUSRA010000001.1"/>
</dbReference>
<dbReference type="InterPro" id="IPR013249">
    <property type="entry name" value="RNA_pol_sigma70_r4_t2"/>
</dbReference>
<accession>A0ABT9MZ59</accession>
<dbReference type="InterPro" id="IPR007627">
    <property type="entry name" value="RNA_pol_sigma70_r2"/>
</dbReference>
<comment type="similarity">
    <text evidence="1">Belongs to the sigma-70 factor family. ECF subfamily.</text>
</comment>
<dbReference type="InterPro" id="IPR036388">
    <property type="entry name" value="WH-like_DNA-bd_sf"/>
</dbReference>
<feature type="domain" description="RNA polymerase sigma factor 70 region 4 type 2" evidence="7">
    <location>
        <begin position="101"/>
        <end position="152"/>
    </location>
</feature>
<dbReference type="PANTHER" id="PTHR43133:SF50">
    <property type="entry name" value="ECF RNA POLYMERASE SIGMA FACTOR SIGM"/>
    <property type="match status" value="1"/>
</dbReference>
<keyword evidence="3" id="KW-0731">Sigma factor</keyword>
<dbReference type="SUPFAM" id="SSF88946">
    <property type="entry name" value="Sigma2 domain of RNA polymerase sigma factors"/>
    <property type="match status" value="1"/>
</dbReference>